<dbReference type="AlphaFoldDB" id="A0A645JKT2"/>
<comment type="caution">
    <text evidence="2">The sequence shown here is derived from an EMBL/GenBank/DDBJ whole genome shotgun (WGS) entry which is preliminary data.</text>
</comment>
<evidence type="ECO:0000313" key="2">
    <source>
        <dbReference type="EMBL" id="MPN63329.1"/>
    </source>
</evidence>
<sequence length="77" mass="8132">MLERIVVDRLVRAAMDAGVGLGVALKAGGGQAQRAGDRRLGDAAEGLPKRSDLADEQVIEAKHRAAIDGERSGRKVR</sequence>
<organism evidence="2">
    <name type="scientific">bioreactor metagenome</name>
    <dbReference type="NCBI Taxonomy" id="1076179"/>
    <lineage>
        <taxon>unclassified sequences</taxon>
        <taxon>metagenomes</taxon>
        <taxon>ecological metagenomes</taxon>
    </lineage>
</organism>
<reference evidence="2" key="1">
    <citation type="submission" date="2019-08" db="EMBL/GenBank/DDBJ databases">
        <authorList>
            <person name="Kucharzyk K."/>
            <person name="Murdoch R.W."/>
            <person name="Higgins S."/>
            <person name="Loffler F."/>
        </authorList>
    </citation>
    <scope>NUCLEOTIDE SEQUENCE</scope>
</reference>
<feature type="compositionally biased region" description="Basic and acidic residues" evidence="1">
    <location>
        <begin position="35"/>
        <end position="55"/>
    </location>
</feature>
<protein>
    <submittedName>
        <fullName evidence="2">Uncharacterized protein</fullName>
    </submittedName>
</protein>
<gene>
    <name evidence="2" type="ORF">SDC9_211087</name>
</gene>
<name>A0A645JKT2_9ZZZZ</name>
<accession>A0A645JKT2</accession>
<evidence type="ECO:0000256" key="1">
    <source>
        <dbReference type="SAM" id="MobiDB-lite"/>
    </source>
</evidence>
<feature type="region of interest" description="Disordered" evidence="1">
    <location>
        <begin position="29"/>
        <end position="55"/>
    </location>
</feature>
<dbReference type="EMBL" id="VSSQ01142572">
    <property type="protein sequence ID" value="MPN63329.1"/>
    <property type="molecule type" value="Genomic_DNA"/>
</dbReference>
<proteinExistence type="predicted"/>